<dbReference type="CDD" id="cd02176">
    <property type="entry name" value="GH16_XET"/>
    <property type="match status" value="1"/>
</dbReference>
<dbReference type="InterPro" id="IPR013320">
    <property type="entry name" value="ConA-like_dom_sf"/>
</dbReference>
<evidence type="ECO:0000256" key="5">
    <source>
        <dbReference type="ARBA" id="ARBA00022729"/>
    </source>
</evidence>
<evidence type="ECO:0000256" key="1">
    <source>
        <dbReference type="ARBA" id="ARBA00022512"/>
    </source>
</evidence>
<dbReference type="Pfam" id="PF06955">
    <property type="entry name" value="XET_C"/>
    <property type="match status" value="1"/>
</dbReference>
<dbReference type="Proteomes" id="UP000091857">
    <property type="component" value="Chromosome 3"/>
</dbReference>
<dbReference type="InterPro" id="IPR010713">
    <property type="entry name" value="XET_C"/>
</dbReference>
<comment type="subcellular location">
    <subcellularLocation>
        <location evidence="10">Secreted</location>
        <location evidence="10">Cell wall</location>
    </subcellularLocation>
    <subcellularLocation>
        <location evidence="10">Secreted</location>
        <location evidence="10">Extracellular space</location>
        <location evidence="10">Apoplast</location>
    </subcellularLocation>
</comment>
<dbReference type="InterPro" id="IPR044791">
    <property type="entry name" value="Beta-glucanase/XTH"/>
</dbReference>
<accession>A0A2C9W921</accession>
<keyword evidence="7" id="KW-1015">Disulfide bond</keyword>
<keyword evidence="5 10" id="KW-0732">Signal</keyword>
<comment type="function">
    <text evidence="10">Catalyzes xyloglucan endohydrolysis (XEH) and/or endotransglycosylation (XET). Cleaves and religates xyloglucan polymers, an essential constituent of the primary cell wall, and thereby participates in cell wall construction of growing tissues.</text>
</comment>
<dbReference type="AlphaFoldDB" id="A0A2C9W921"/>
<sequence length="290" mass="33137">MDSNRLVSFVVGAIVISVFIEQGVTSVVSDDPSMYDNYNVVWGSDHVRSSNVGKNVQIFLDQVSGAGFQSKRKYGSGFFHLNIKLPGSNSGGVVTAFYLTSTSSNHHDELDFEFLGNNDGKPHYLQTNVIADGKGDREQRISLWFDPTSSHHSYRILWNRHQIVFFVDKYPIRVFKNKHNIGVDFPSQPMNIMCSIWNGDSWATDGGQTKINWTYAPFTAGFRSFSIYGCPTENSMGPCSSTKYWWNRNQFWQLDPSQEQAYQTVKRKYLIYDYCTDHKRFPTPPPECPQ</sequence>
<comment type="caution">
    <text evidence="12">The sequence shown here is derived from an EMBL/GenBank/DDBJ whole genome shotgun (WGS) entry which is preliminary data.</text>
</comment>
<evidence type="ECO:0000256" key="3">
    <source>
        <dbReference type="ARBA" id="ARBA00022525"/>
    </source>
</evidence>
<evidence type="ECO:0000256" key="7">
    <source>
        <dbReference type="ARBA" id="ARBA00023157"/>
    </source>
</evidence>
<reference evidence="13" key="1">
    <citation type="journal article" date="2016" name="Nat. Biotechnol.">
        <title>Sequencing wild and cultivated cassava and related species reveals extensive interspecific hybridization and genetic diversity.</title>
        <authorList>
            <person name="Bredeson J.V."/>
            <person name="Lyons J.B."/>
            <person name="Prochnik S.E."/>
            <person name="Wu G.A."/>
            <person name="Ha C.M."/>
            <person name="Edsinger-Gonzales E."/>
            <person name="Grimwood J."/>
            <person name="Schmutz J."/>
            <person name="Rabbi I.Y."/>
            <person name="Egesi C."/>
            <person name="Nauluvula P."/>
            <person name="Lebot V."/>
            <person name="Ndunguru J."/>
            <person name="Mkamilo G."/>
            <person name="Bart R.S."/>
            <person name="Setter T.L."/>
            <person name="Gleadow R.M."/>
            <person name="Kulakow P."/>
            <person name="Ferguson M.E."/>
            <person name="Rounsley S."/>
            <person name="Rokhsar D.S."/>
        </authorList>
    </citation>
    <scope>NUCLEOTIDE SEQUENCE [LARGE SCALE GENOMIC DNA]</scope>
    <source>
        <strain evidence="13">cv. AM560-2</strain>
    </source>
</reference>
<evidence type="ECO:0000256" key="2">
    <source>
        <dbReference type="ARBA" id="ARBA00022523"/>
    </source>
</evidence>
<feature type="signal peptide" evidence="10">
    <location>
        <begin position="1"/>
        <end position="25"/>
    </location>
</feature>
<dbReference type="Pfam" id="PF00722">
    <property type="entry name" value="Glyco_hydro_16"/>
    <property type="match status" value="1"/>
</dbReference>
<proteinExistence type="inferred from homology"/>
<feature type="active site" description="Proton donor" evidence="9">
    <location>
        <position position="113"/>
    </location>
</feature>
<dbReference type="Gramene" id="Manes.03G146800.1.v8.1">
    <property type="protein sequence ID" value="Manes.03G146800.1.v8.1.CDS"/>
    <property type="gene ID" value="Manes.03G146800.v8.1"/>
</dbReference>
<evidence type="ECO:0000313" key="13">
    <source>
        <dbReference type="Proteomes" id="UP000091857"/>
    </source>
</evidence>
<keyword evidence="8 10" id="KW-0326">Glycosidase</keyword>
<comment type="similarity">
    <text evidence="10">Belongs to the glycosyl hydrolase 16 family.</text>
</comment>
<keyword evidence="3 10" id="KW-0964">Secreted</keyword>
<dbReference type="SUPFAM" id="SSF49899">
    <property type="entry name" value="Concanavalin A-like lectins/glucanases"/>
    <property type="match status" value="1"/>
</dbReference>
<evidence type="ECO:0000256" key="4">
    <source>
        <dbReference type="ARBA" id="ARBA00022679"/>
    </source>
</evidence>
<organism evidence="12 13">
    <name type="scientific">Manihot esculenta</name>
    <name type="common">Cassava</name>
    <name type="synonym">Jatropha manihot</name>
    <dbReference type="NCBI Taxonomy" id="3983"/>
    <lineage>
        <taxon>Eukaryota</taxon>
        <taxon>Viridiplantae</taxon>
        <taxon>Streptophyta</taxon>
        <taxon>Embryophyta</taxon>
        <taxon>Tracheophyta</taxon>
        <taxon>Spermatophyta</taxon>
        <taxon>Magnoliopsida</taxon>
        <taxon>eudicotyledons</taxon>
        <taxon>Gunneridae</taxon>
        <taxon>Pentapetalae</taxon>
        <taxon>rosids</taxon>
        <taxon>fabids</taxon>
        <taxon>Malpighiales</taxon>
        <taxon>Euphorbiaceae</taxon>
        <taxon>Crotonoideae</taxon>
        <taxon>Manihoteae</taxon>
        <taxon>Manihot</taxon>
    </lineage>
</organism>
<comment type="PTM">
    <text evidence="10">Contains at least one intrachain disulfide bond essential for its enzymatic activity.</text>
</comment>
<keyword evidence="4 10" id="KW-0808">Transferase</keyword>
<dbReference type="SMR" id="A0A2C9W921"/>
<keyword evidence="10" id="KW-0961">Cell wall biogenesis/degradation</keyword>
<feature type="domain" description="GH16" evidence="11">
    <location>
        <begin position="20"/>
        <end position="222"/>
    </location>
</feature>
<dbReference type="Gene3D" id="2.60.120.200">
    <property type="match status" value="1"/>
</dbReference>
<dbReference type="STRING" id="3983.A0A2C9W921"/>
<dbReference type="GO" id="GO:0048046">
    <property type="term" value="C:apoplast"/>
    <property type="evidence" value="ECO:0007669"/>
    <property type="project" value="UniProtKB-SubCell"/>
</dbReference>
<keyword evidence="6 10" id="KW-0378">Hydrolase</keyword>
<keyword evidence="1 10" id="KW-0134">Cell wall</keyword>
<evidence type="ECO:0000256" key="10">
    <source>
        <dbReference type="RuleBase" id="RU361120"/>
    </source>
</evidence>
<dbReference type="PIRSF" id="PIRSF005604">
    <property type="entry name" value="XET"/>
    <property type="match status" value="1"/>
</dbReference>
<dbReference type="GO" id="GO:0042546">
    <property type="term" value="P:cell wall biogenesis"/>
    <property type="evidence" value="ECO:0007669"/>
    <property type="project" value="InterPro"/>
</dbReference>
<feature type="chain" id="PRO_5011829982" description="Xyloglucan endotransglucosylase/hydrolase" evidence="10">
    <location>
        <begin position="26"/>
        <end position="290"/>
    </location>
</feature>
<dbReference type="GO" id="GO:0004553">
    <property type="term" value="F:hydrolase activity, hydrolyzing O-glycosyl compounds"/>
    <property type="evidence" value="ECO:0007669"/>
    <property type="project" value="InterPro"/>
</dbReference>
<evidence type="ECO:0000256" key="8">
    <source>
        <dbReference type="ARBA" id="ARBA00023295"/>
    </source>
</evidence>
<keyword evidence="2 10" id="KW-0052">Apoplast</keyword>
<dbReference type="EC" id="2.4.1.207" evidence="10"/>
<dbReference type="GO" id="GO:0016762">
    <property type="term" value="F:xyloglucan:xyloglucosyl transferase activity"/>
    <property type="evidence" value="ECO:0007669"/>
    <property type="project" value="UniProtKB-EC"/>
</dbReference>
<dbReference type="GO" id="GO:0010411">
    <property type="term" value="P:xyloglucan metabolic process"/>
    <property type="evidence" value="ECO:0007669"/>
    <property type="project" value="InterPro"/>
</dbReference>
<dbReference type="OMA" id="INGCPAY"/>
<dbReference type="InterPro" id="IPR016455">
    <property type="entry name" value="XTH"/>
</dbReference>
<evidence type="ECO:0000313" key="12">
    <source>
        <dbReference type="EMBL" id="OAY55348.1"/>
    </source>
</evidence>
<feature type="active site" description="Nucleophile" evidence="9">
    <location>
        <position position="109"/>
    </location>
</feature>
<name>A0A2C9W921_MANES</name>
<dbReference type="PROSITE" id="PS51762">
    <property type="entry name" value="GH16_2"/>
    <property type="match status" value="1"/>
</dbReference>
<evidence type="ECO:0000256" key="6">
    <source>
        <dbReference type="ARBA" id="ARBA00022801"/>
    </source>
</evidence>
<gene>
    <name evidence="12" type="ORF">MANES_03G146800v8</name>
</gene>
<protein>
    <recommendedName>
        <fullName evidence="10">Xyloglucan endotransglucosylase/hydrolase</fullName>
        <ecNumber evidence="10">2.4.1.207</ecNumber>
    </recommendedName>
</protein>
<dbReference type="EMBL" id="CM004389">
    <property type="protein sequence ID" value="OAY55348.1"/>
    <property type="molecule type" value="Genomic_DNA"/>
</dbReference>
<evidence type="ECO:0000256" key="9">
    <source>
        <dbReference type="PIRSR" id="PIRSR005604-1"/>
    </source>
</evidence>
<dbReference type="GO" id="GO:0071555">
    <property type="term" value="P:cell wall organization"/>
    <property type="evidence" value="ECO:0007669"/>
    <property type="project" value="UniProtKB-KW"/>
</dbReference>
<dbReference type="FunFam" id="2.60.120.200:FF:000025">
    <property type="entry name" value="Xyloglucan endotransglucosylase/hydrolase"/>
    <property type="match status" value="1"/>
</dbReference>
<dbReference type="OrthoDB" id="4781at2759"/>
<keyword evidence="13" id="KW-1185">Reference proteome</keyword>
<evidence type="ECO:0000259" key="11">
    <source>
        <dbReference type="PROSITE" id="PS51762"/>
    </source>
</evidence>
<dbReference type="InterPro" id="IPR000757">
    <property type="entry name" value="Beta-glucanase-like"/>
</dbReference>
<dbReference type="PANTHER" id="PTHR31062">
    <property type="entry name" value="XYLOGLUCAN ENDOTRANSGLUCOSYLASE/HYDROLASE PROTEIN 8-RELATED"/>
    <property type="match status" value="1"/>
</dbReference>